<keyword evidence="1 4" id="KW-0808">Transferase</keyword>
<evidence type="ECO:0000313" key="4">
    <source>
        <dbReference type="EMBL" id="MFL0266548.1"/>
    </source>
</evidence>
<keyword evidence="5" id="KW-1185">Reference proteome</keyword>
<proteinExistence type="predicted"/>
<evidence type="ECO:0000259" key="3">
    <source>
        <dbReference type="PROSITE" id="PS51186"/>
    </source>
</evidence>
<comment type="caution">
    <text evidence="4">The sequence shown here is derived from an EMBL/GenBank/DDBJ whole genome shotgun (WGS) entry which is preliminary data.</text>
</comment>
<sequence length="283" mass="32330">MINYKRCSEVDLQKVYDAFSIGFSDYIIKIQMPKEAFLERFFGPEGNSLETSFIALDNERPIGLVLGGVKVYEGIKTMRCGTMAIDPSYRGLGISKELMKLHKKEAIKNGCKQLFLEVIVGNDRAINFYKKTGYEKIYDLSYFSGDNLKIIEQKLNNEVDIKEINFQKLKGFSEKSSDVHINWQNDIDYIKKLKGQENYGAYVNNELIAVISANKNSKINYLYVIKEHRGKHIAASLINHAVIQLDLDKLSIGLPNNASLMGFLKKIGFSRDNISQYEMYCNL</sequence>
<feature type="domain" description="N-acetyltransferase" evidence="3">
    <location>
        <begin position="2"/>
        <end position="157"/>
    </location>
</feature>
<dbReference type="PROSITE" id="PS51186">
    <property type="entry name" value="GNAT"/>
    <property type="match status" value="2"/>
</dbReference>
<gene>
    <name evidence="4" type="ORF">ACJDUH_00445</name>
</gene>
<dbReference type="Proteomes" id="UP001623661">
    <property type="component" value="Unassembled WGS sequence"/>
</dbReference>
<protein>
    <submittedName>
        <fullName evidence="4">GNAT family N-acetyltransferase</fullName>
        <ecNumber evidence="4">2.3.1.-</ecNumber>
    </submittedName>
</protein>
<dbReference type="Pfam" id="PF13673">
    <property type="entry name" value="Acetyltransf_10"/>
    <property type="match status" value="1"/>
</dbReference>
<organism evidence="4 5">
    <name type="scientific">Candidatus Clostridium radicumherbarum</name>
    <dbReference type="NCBI Taxonomy" id="3381662"/>
    <lineage>
        <taxon>Bacteria</taxon>
        <taxon>Bacillati</taxon>
        <taxon>Bacillota</taxon>
        <taxon>Clostridia</taxon>
        <taxon>Eubacteriales</taxon>
        <taxon>Clostridiaceae</taxon>
        <taxon>Clostridium</taxon>
    </lineage>
</organism>
<reference evidence="4 5" key="1">
    <citation type="submission" date="2024-11" db="EMBL/GenBank/DDBJ databases">
        <authorList>
            <person name="Heng Y.C."/>
            <person name="Lim A.C.H."/>
            <person name="Lee J.K.Y."/>
            <person name="Kittelmann S."/>
        </authorList>
    </citation>
    <scope>NUCLEOTIDE SEQUENCE [LARGE SCALE GENOMIC DNA]</scope>
    <source>
        <strain evidence="4 5">WILCCON 0202</strain>
    </source>
</reference>
<dbReference type="CDD" id="cd04301">
    <property type="entry name" value="NAT_SF"/>
    <property type="match status" value="2"/>
</dbReference>
<accession>A0ABW8TLX9</accession>
<dbReference type="PANTHER" id="PTHR43420">
    <property type="entry name" value="ACETYLTRANSFERASE"/>
    <property type="match status" value="1"/>
</dbReference>
<evidence type="ECO:0000256" key="1">
    <source>
        <dbReference type="ARBA" id="ARBA00022679"/>
    </source>
</evidence>
<dbReference type="InterPro" id="IPR050680">
    <property type="entry name" value="YpeA/RimI_acetyltransf"/>
</dbReference>
<dbReference type="EMBL" id="JBJHZY010000001">
    <property type="protein sequence ID" value="MFL0266548.1"/>
    <property type="molecule type" value="Genomic_DNA"/>
</dbReference>
<dbReference type="RefSeq" id="WP_406763178.1">
    <property type="nucleotide sequence ID" value="NZ_JBJHZY010000001.1"/>
</dbReference>
<evidence type="ECO:0000256" key="2">
    <source>
        <dbReference type="ARBA" id="ARBA00023315"/>
    </source>
</evidence>
<dbReference type="Pfam" id="PF00583">
    <property type="entry name" value="Acetyltransf_1"/>
    <property type="match status" value="1"/>
</dbReference>
<dbReference type="InterPro" id="IPR000182">
    <property type="entry name" value="GNAT_dom"/>
</dbReference>
<evidence type="ECO:0000313" key="5">
    <source>
        <dbReference type="Proteomes" id="UP001623661"/>
    </source>
</evidence>
<dbReference type="EC" id="2.3.1.-" evidence="4"/>
<dbReference type="GO" id="GO:0016746">
    <property type="term" value="F:acyltransferase activity"/>
    <property type="evidence" value="ECO:0007669"/>
    <property type="project" value="UniProtKB-KW"/>
</dbReference>
<dbReference type="Gene3D" id="3.40.630.30">
    <property type="match status" value="2"/>
</dbReference>
<name>A0ABW8TLX9_9CLOT</name>
<dbReference type="SUPFAM" id="SSF55729">
    <property type="entry name" value="Acyl-CoA N-acyltransferases (Nat)"/>
    <property type="match status" value="2"/>
</dbReference>
<feature type="domain" description="N-acetyltransferase" evidence="3">
    <location>
        <begin position="151"/>
        <end position="283"/>
    </location>
</feature>
<dbReference type="PANTHER" id="PTHR43420:SF44">
    <property type="entry name" value="ACETYLTRANSFERASE YPEA"/>
    <property type="match status" value="1"/>
</dbReference>
<keyword evidence="2 4" id="KW-0012">Acyltransferase</keyword>
<dbReference type="InterPro" id="IPR016181">
    <property type="entry name" value="Acyl_CoA_acyltransferase"/>
</dbReference>